<sequence length="222" mass="24015">MIAESHLSLMNTYDDLQIGGVEVKTRVVDDAKLVPAALAELGVGGDGGTHPIVGVDVKVSSNLFGRGRRCDLLVLCTGSNCLILQLDPMRRRDSALRSVAKLLGVNDVSFVCPNGFLKRTRGLSLFPNAGYPDCCDCSEIKAVEVGEYAARALKNPKLLKCESFKKLGKKTGVDLTPTTSSNGKIVKRRPKWDAGVFSKEEVLAVMYDAVASYRIVNKLLQV</sequence>
<name>A0AAV0CN13_9ASTE</name>
<gene>
    <name evidence="1" type="ORF">CEPIT_LOCUS7262</name>
</gene>
<dbReference type="GO" id="GO:0003676">
    <property type="term" value="F:nucleic acid binding"/>
    <property type="evidence" value="ECO:0007669"/>
    <property type="project" value="InterPro"/>
</dbReference>
<dbReference type="AlphaFoldDB" id="A0AAV0CN13"/>
<protein>
    <submittedName>
        <fullName evidence="1">Uncharacterized protein</fullName>
    </submittedName>
</protein>
<keyword evidence="2" id="KW-1185">Reference proteome</keyword>
<dbReference type="EMBL" id="CAMAPF010000034">
    <property type="protein sequence ID" value="CAH9080203.1"/>
    <property type="molecule type" value="Genomic_DNA"/>
</dbReference>
<reference evidence="1" key="1">
    <citation type="submission" date="2022-07" db="EMBL/GenBank/DDBJ databases">
        <authorList>
            <person name="Macas J."/>
            <person name="Novak P."/>
            <person name="Neumann P."/>
        </authorList>
    </citation>
    <scope>NUCLEOTIDE SEQUENCE</scope>
</reference>
<dbReference type="Proteomes" id="UP001152523">
    <property type="component" value="Unassembled WGS sequence"/>
</dbReference>
<evidence type="ECO:0000313" key="2">
    <source>
        <dbReference type="Proteomes" id="UP001152523"/>
    </source>
</evidence>
<organism evidence="1 2">
    <name type="scientific">Cuscuta epithymum</name>
    <dbReference type="NCBI Taxonomy" id="186058"/>
    <lineage>
        <taxon>Eukaryota</taxon>
        <taxon>Viridiplantae</taxon>
        <taxon>Streptophyta</taxon>
        <taxon>Embryophyta</taxon>
        <taxon>Tracheophyta</taxon>
        <taxon>Spermatophyta</taxon>
        <taxon>Magnoliopsida</taxon>
        <taxon>eudicotyledons</taxon>
        <taxon>Gunneridae</taxon>
        <taxon>Pentapetalae</taxon>
        <taxon>asterids</taxon>
        <taxon>lamiids</taxon>
        <taxon>Solanales</taxon>
        <taxon>Convolvulaceae</taxon>
        <taxon>Cuscuteae</taxon>
        <taxon>Cuscuta</taxon>
        <taxon>Cuscuta subgen. Cuscuta</taxon>
    </lineage>
</organism>
<proteinExistence type="predicted"/>
<evidence type="ECO:0000313" key="1">
    <source>
        <dbReference type="EMBL" id="CAH9080203.1"/>
    </source>
</evidence>
<comment type="caution">
    <text evidence="1">The sequence shown here is derived from an EMBL/GenBank/DDBJ whole genome shotgun (WGS) entry which is preliminary data.</text>
</comment>
<dbReference type="Gene3D" id="3.30.420.10">
    <property type="entry name" value="Ribonuclease H-like superfamily/Ribonuclease H"/>
    <property type="match status" value="1"/>
</dbReference>
<dbReference type="InterPro" id="IPR036397">
    <property type="entry name" value="RNaseH_sf"/>
</dbReference>
<accession>A0AAV0CN13</accession>